<accession>A0ABT9XM17</accession>
<gene>
    <name evidence="1" type="ORF">J2S03_003136</name>
</gene>
<organism evidence="1 2">
    <name type="scientific">Alicyclobacillus cycloheptanicus</name>
    <dbReference type="NCBI Taxonomy" id="1457"/>
    <lineage>
        <taxon>Bacteria</taxon>
        <taxon>Bacillati</taxon>
        <taxon>Bacillota</taxon>
        <taxon>Bacilli</taxon>
        <taxon>Bacillales</taxon>
        <taxon>Alicyclobacillaceae</taxon>
        <taxon>Alicyclobacillus</taxon>
    </lineage>
</organism>
<keyword evidence="2" id="KW-1185">Reference proteome</keyword>
<dbReference type="EMBL" id="JAUSTP010000036">
    <property type="protein sequence ID" value="MDQ0191267.1"/>
    <property type="molecule type" value="Genomic_DNA"/>
</dbReference>
<name>A0ABT9XM17_9BACL</name>
<reference evidence="1 2" key="1">
    <citation type="submission" date="2023-07" db="EMBL/GenBank/DDBJ databases">
        <title>Genomic Encyclopedia of Type Strains, Phase IV (KMG-IV): sequencing the most valuable type-strain genomes for metagenomic binning, comparative biology and taxonomic classification.</title>
        <authorList>
            <person name="Goeker M."/>
        </authorList>
    </citation>
    <scope>NUCLEOTIDE SEQUENCE [LARGE SCALE GENOMIC DNA]</scope>
    <source>
        <strain evidence="1 2">DSM 4006</strain>
    </source>
</reference>
<evidence type="ECO:0000313" key="2">
    <source>
        <dbReference type="Proteomes" id="UP001232973"/>
    </source>
</evidence>
<comment type="caution">
    <text evidence="1">The sequence shown here is derived from an EMBL/GenBank/DDBJ whole genome shotgun (WGS) entry which is preliminary data.</text>
</comment>
<sequence>MGYAVNHGFDIHINKELFRKRLNGKKFKEFYEELVMEWDLDITYPSFMNLLDNQVRWLLVYAYPVAKKCGVPIEELFVYVPIPKRDDFVKVQTNGHVGSSS</sequence>
<protein>
    <submittedName>
        <fullName evidence="1">Uncharacterized protein</fullName>
    </submittedName>
</protein>
<evidence type="ECO:0000313" key="1">
    <source>
        <dbReference type="EMBL" id="MDQ0191267.1"/>
    </source>
</evidence>
<proteinExistence type="predicted"/>
<dbReference type="Proteomes" id="UP001232973">
    <property type="component" value="Unassembled WGS sequence"/>
</dbReference>
<dbReference type="RefSeq" id="WP_274455131.1">
    <property type="nucleotide sequence ID" value="NZ_CP067097.1"/>
</dbReference>